<dbReference type="EMBL" id="FMZO01000003">
    <property type="protein sequence ID" value="SDC59092.1"/>
    <property type="molecule type" value="Genomic_DNA"/>
</dbReference>
<name>A0A1G6MUA2_NIADE</name>
<dbReference type="STRING" id="1285928.SAMN04487894_10341"/>
<dbReference type="Gene3D" id="2.60.120.10">
    <property type="entry name" value="Jelly Rolls"/>
    <property type="match status" value="1"/>
</dbReference>
<dbReference type="AlphaFoldDB" id="A0A1G6MUA2"/>
<organism evidence="5 6">
    <name type="scientific">Niabella drilacis (strain DSM 25811 / CCM 8410 / CCUG 62505 / LMG 26954 / E90)</name>
    <dbReference type="NCBI Taxonomy" id="1285928"/>
    <lineage>
        <taxon>Bacteria</taxon>
        <taxon>Pseudomonadati</taxon>
        <taxon>Bacteroidota</taxon>
        <taxon>Chitinophagia</taxon>
        <taxon>Chitinophagales</taxon>
        <taxon>Chitinophagaceae</taxon>
        <taxon>Niabella</taxon>
    </lineage>
</organism>
<dbReference type="OrthoDB" id="1096411at2"/>
<dbReference type="GO" id="GO:0043565">
    <property type="term" value="F:sequence-specific DNA binding"/>
    <property type="evidence" value="ECO:0007669"/>
    <property type="project" value="InterPro"/>
</dbReference>
<dbReference type="SUPFAM" id="SSF51215">
    <property type="entry name" value="Regulatory protein AraC"/>
    <property type="match status" value="1"/>
</dbReference>
<evidence type="ECO:0000256" key="3">
    <source>
        <dbReference type="ARBA" id="ARBA00023163"/>
    </source>
</evidence>
<dbReference type="PANTHER" id="PTHR43280:SF32">
    <property type="entry name" value="TRANSCRIPTIONAL REGULATORY PROTEIN"/>
    <property type="match status" value="1"/>
</dbReference>
<dbReference type="InterPro" id="IPR037923">
    <property type="entry name" value="HTH-like"/>
</dbReference>
<dbReference type="Pfam" id="PF02311">
    <property type="entry name" value="AraC_binding"/>
    <property type="match status" value="1"/>
</dbReference>
<evidence type="ECO:0000313" key="6">
    <source>
        <dbReference type="Proteomes" id="UP000198757"/>
    </source>
</evidence>
<dbReference type="PRINTS" id="PR00032">
    <property type="entry name" value="HTHARAC"/>
</dbReference>
<dbReference type="GO" id="GO:0003700">
    <property type="term" value="F:DNA-binding transcription factor activity"/>
    <property type="evidence" value="ECO:0007669"/>
    <property type="project" value="InterPro"/>
</dbReference>
<feature type="domain" description="HTH araC/xylS-type" evidence="4">
    <location>
        <begin position="199"/>
        <end position="297"/>
    </location>
</feature>
<dbReference type="PROSITE" id="PS01124">
    <property type="entry name" value="HTH_ARAC_FAMILY_2"/>
    <property type="match status" value="1"/>
</dbReference>
<dbReference type="Pfam" id="PF12833">
    <property type="entry name" value="HTH_18"/>
    <property type="match status" value="1"/>
</dbReference>
<keyword evidence="6" id="KW-1185">Reference proteome</keyword>
<dbReference type="InterPro" id="IPR014710">
    <property type="entry name" value="RmlC-like_jellyroll"/>
</dbReference>
<accession>A0A1G6MUA2</accession>
<keyword evidence="1" id="KW-0805">Transcription regulation</keyword>
<evidence type="ECO:0000256" key="2">
    <source>
        <dbReference type="ARBA" id="ARBA00023125"/>
    </source>
</evidence>
<dbReference type="InterPro" id="IPR009057">
    <property type="entry name" value="Homeodomain-like_sf"/>
</dbReference>
<keyword evidence="2 5" id="KW-0238">DNA-binding</keyword>
<dbReference type="Gene3D" id="1.10.10.60">
    <property type="entry name" value="Homeodomain-like"/>
    <property type="match status" value="1"/>
</dbReference>
<sequence length="299" mass="35358">MAVKKTGTIAEYHLNRHEPGKLPFALYDLNEYLQLNQVDATRPHIHSFYQVIWFKSGSGTHFVDFKAYEVTPDTLFFIEKNQVHYFDMSSNYQGVLIHFNELFLKRQDNEMDFLVKCDLFHNWYRPPCCKITGPFDAVLEEHIRQIKIELQHTEAFGSDLLLNLYLKALLIQVQRERSRQEQHTGKKPFAMDEKRMQLLQFVNLLNDHYHKGLKITDYAQLMHISTRTLSELTGQILAKTPSLMIQERMILEAQRLLLHSHLNINQVGYRLGFDDPSYFVKYFKKHTQMSPSEFRRSVT</sequence>
<dbReference type="InterPro" id="IPR003313">
    <property type="entry name" value="AraC-bd"/>
</dbReference>
<dbReference type="SUPFAM" id="SSF46689">
    <property type="entry name" value="Homeodomain-like"/>
    <property type="match status" value="1"/>
</dbReference>
<evidence type="ECO:0000259" key="4">
    <source>
        <dbReference type="PROSITE" id="PS01124"/>
    </source>
</evidence>
<dbReference type="InterPro" id="IPR020449">
    <property type="entry name" value="Tscrpt_reg_AraC-type_HTH"/>
</dbReference>
<gene>
    <name evidence="5" type="ORF">SAMN04487894_10341</name>
</gene>
<evidence type="ECO:0000313" key="5">
    <source>
        <dbReference type="EMBL" id="SDC59092.1"/>
    </source>
</evidence>
<dbReference type="InterPro" id="IPR018060">
    <property type="entry name" value="HTH_AraC"/>
</dbReference>
<dbReference type="Proteomes" id="UP000198757">
    <property type="component" value="Unassembled WGS sequence"/>
</dbReference>
<evidence type="ECO:0000256" key="1">
    <source>
        <dbReference type="ARBA" id="ARBA00023015"/>
    </source>
</evidence>
<proteinExistence type="predicted"/>
<dbReference type="PANTHER" id="PTHR43280">
    <property type="entry name" value="ARAC-FAMILY TRANSCRIPTIONAL REGULATOR"/>
    <property type="match status" value="1"/>
</dbReference>
<dbReference type="RefSeq" id="WP_090389238.1">
    <property type="nucleotide sequence ID" value="NZ_FMZO01000003.1"/>
</dbReference>
<protein>
    <submittedName>
        <fullName evidence="5">AraC-type DNA-binding protein</fullName>
    </submittedName>
</protein>
<dbReference type="SMART" id="SM00342">
    <property type="entry name" value="HTH_ARAC"/>
    <property type="match status" value="1"/>
</dbReference>
<reference evidence="6" key="1">
    <citation type="submission" date="2016-10" db="EMBL/GenBank/DDBJ databases">
        <authorList>
            <person name="Varghese N."/>
            <person name="Submissions S."/>
        </authorList>
    </citation>
    <scope>NUCLEOTIDE SEQUENCE [LARGE SCALE GENOMIC DNA]</scope>
    <source>
        <strain evidence="6">DSM 25811 / CCM 8410 / LMG 26954 / E90</strain>
    </source>
</reference>
<keyword evidence="3" id="KW-0804">Transcription</keyword>